<organism evidence="2">
    <name type="scientific">uncultured Thermomicrobiales bacterium</name>
    <dbReference type="NCBI Taxonomy" id="1645740"/>
    <lineage>
        <taxon>Bacteria</taxon>
        <taxon>Pseudomonadati</taxon>
        <taxon>Thermomicrobiota</taxon>
        <taxon>Thermomicrobia</taxon>
        <taxon>Thermomicrobiales</taxon>
        <taxon>environmental samples</taxon>
    </lineage>
</organism>
<feature type="region of interest" description="Disordered" evidence="1">
    <location>
        <begin position="1"/>
        <end position="23"/>
    </location>
</feature>
<dbReference type="EMBL" id="CADCWN010000341">
    <property type="protein sequence ID" value="CAA9587958.1"/>
    <property type="molecule type" value="Genomic_DNA"/>
</dbReference>
<dbReference type="AlphaFoldDB" id="A0A6J4VYI3"/>
<gene>
    <name evidence="2" type="ORF">AVDCRST_MAG18-4252</name>
</gene>
<proteinExistence type="predicted"/>
<protein>
    <submittedName>
        <fullName evidence="2">Uncharacterized protein</fullName>
    </submittedName>
</protein>
<accession>A0A6J4VYI3</accession>
<evidence type="ECO:0000256" key="1">
    <source>
        <dbReference type="SAM" id="MobiDB-lite"/>
    </source>
</evidence>
<name>A0A6J4VYI3_9BACT</name>
<feature type="compositionally biased region" description="Polar residues" evidence="1">
    <location>
        <begin position="1"/>
        <end position="11"/>
    </location>
</feature>
<evidence type="ECO:0000313" key="2">
    <source>
        <dbReference type="EMBL" id="CAA9587958.1"/>
    </source>
</evidence>
<sequence>MAGRTACSTPSARFERHPENPASSGILLGQFGRQILAGRSPLPGCGPLPAPFAGGQTYRDPQGRFTAQFPDGWSARTEADGNVSVVAASGAGVTLAVAEAPGRQIDEYKDQILSQVQEPVATNGRFVLCLAWVRVGPHAAYRLRFIHNRTDTPDGRPVPEEIDRIFFLANGRSFNANGFLEPTDDAVRAQIEAVAAGVVPGR</sequence>
<reference evidence="2" key="1">
    <citation type="submission" date="2020-02" db="EMBL/GenBank/DDBJ databases">
        <authorList>
            <person name="Meier V. D."/>
        </authorList>
    </citation>
    <scope>NUCLEOTIDE SEQUENCE</scope>
    <source>
        <strain evidence="2">AVDCRST_MAG18</strain>
    </source>
</reference>